<keyword evidence="5" id="KW-0830">Ubiquinone</keyword>
<dbReference type="NCBIfam" id="NF004440">
    <property type="entry name" value="PRK05777.1-3"/>
    <property type="match status" value="1"/>
</dbReference>
<proteinExistence type="inferred from homology"/>
<comment type="catalytic activity">
    <reaction evidence="5">
        <text>a quinone + NADH + 5 H(+)(in) = a quinol + NAD(+) + 4 H(+)(out)</text>
        <dbReference type="Rhea" id="RHEA:57888"/>
        <dbReference type="ChEBI" id="CHEBI:15378"/>
        <dbReference type="ChEBI" id="CHEBI:24646"/>
        <dbReference type="ChEBI" id="CHEBI:57540"/>
        <dbReference type="ChEBI" id="CHEBI:57945"/>
        <dbReference type="ChEBI" id="CHEBI:132124"/>
    </reaction>
</comment>
<evidence type="ECO:0000256" key="4">
    <source>
        <dbReference type="ARBA" id="ARBA00023136"/>
    </source>
</evidence>
<dbReference type="EMBL" id="JMIW01000001">
    <property type="protein sequence ID" value="KEO91519.1"/>
    <property type="molecule type" value="Genomic_DNA"/>
</dbReference>
<feature type="transmembrane region" description="Helical" evidence="5">
    <location>
        <begin position="79"/>
        <end position="103"/>
    </location>
</feature>
<comment type="similarity">
    <text evidence="5">Belongs to the complex I subunit 2 family.</text>
</comment>
<dbReference type="GO" id="GO:0005886">
    <property type="term" value="C:plasma membrane"/>
    <property type="evidence" value="ECO:0007669"/>
    <property type="project" value="UniProtKB-SubCell"/>
</dbReference>
<dbReference type="GO" id="GO:0008137">
    <property type="term" value="F:NADH dehydrogenase (ubiquinone) activity"/>
    <property type="evidence" value="ECO:0007669"/>
    <property type="project" value="InterPro"/>
</dbReference>
<dbReference type="InterPro" id="IPR001750">
    <property type="entry name" value="ND/Mrp_TM"/>
</dbReference>
<feature type="transmembrane region" description="Helical" evidence="5">
    <location>
        <begin position="335"/>
        <end position="357"/>
    </location>
</feature>
<dbReference type="EC" id="7.1.1.-" evidence="5"/>
<evidence type="ECO:0000256" key="6">
    <source>
        <dbReference type="RuleBase" id="RU000320"/>
    </source>
</evidence>
<feature type="transmembrane region" description="Helical" evidence="5">
    <location>
        <begin position="171"/>
        <end position="192"/>
    </location>
</feature>
<keyword evidence="5" id="KW-1278">Translocase</keyword>
<accession>A0A074MDI9</accession>
<dbReference type="GO" id="GO:0048038">
    <property type="term" value="F:quinone binding"/>
    <property type="evidence" value="ECO:0007669"/>
    <property type="project" value="UniProtKB-KW"/>
</dbReference>
<dbReference type="eggNOG" id="COG1007">
    <property type="taxonomic scope" value="Bacteria"/>
</dbReference>
<keyword evidence="9" id="KW-1185">Reference proteome</keyword>
<feature type="transmembrane region" description="Helical" evidence="5">
    <location>
        <begin position="378"/>
        <end position="400"/>
    </location>
</feature>
<keyword evidence="2 5" id="KW-0812">Transmembrane</keyword>
<evidence type="ECO:0000313" key="8">
    <source>
        <dbReference type="EMBL" id="KEO91519.1"/>
    </source>
</evidence>
<dbReference type="OrthoDB" id="9811718at2"/>
<feature type="transmembrane region" description="Helical" evidence="5">
    <location>
        <begin position="454"/>
        <end position="474"/>
    </location>
</feature>
<reference evidence="8 9" key="1">
    <citation type="submission" date="2014-04" db="EMBL/GenBank/DDBJ databases">
        <title>A comprehensive comparison of genomes of Erythrobacter spp. strains.</title>
        <authorList>
            <person name="Zheng Q."/>
        </authorList>
    </citation>
    <scope>NUCLEOTIDE SEQUENCE [LARGE SCALE GENOMIC DNA]</scope>
    <source>
        <strain evidence="8 9">DSM 6997</strain>
    </source>
</reference>
<comment type="subunit">
    <text evidence="5">NDH-1 is composed of 14 different subunits. Subunits NuoA, H, J, K, L, M, N constitute the membrane sector of the complex.</text>
</comment>
<comment type="function">
    <text evidence="5">NDH-1 shuttles electrons from NADH, via FMN and iron-sulfur (Fe-S) centers, to quinones in the respiratory chain. The immediate electron acceptor for the enzyme in this species is believed to be ubiquinone. Couples the redox reaction to proton translocation (for every two electrons transferred, four hydrogen ions are translocated across the cytoplasmic membrane), and thus conserves the redox energy in a proton gradient.</text>
</comment>
<feature type="transmembrane region" description="Helical" evidence="5">
    <location>
        <begin position="281"/>
        <end position="300"/>
    </location>
</feature>
<dbReference type="STRING" id="1044.EH31_02290"/>
<dbReference type="NCBIfam" id="TIGR01770">
    <property type="entry name" value="NDH_I_N"/>
    <property type="match status" value="1"/>
</dbReference>
<dbReference type="PANTHER" id="PTHR22773">
    <property type="entry name" value="NADH DEHYDROGENASE"/>
    <property type="match status" value="1"/>
</dbReference>
<keyword evidence="5" id="KW-0520">NAD</keyword>
<feature type="transmembrane region" description="Helical" evidence="5">
    <location>
        <begin position="115"/>
        <end position="134"/>
    </location>
</feature>
<comment type="caution">
    <text evidence="8">The sequence shown here is derived from an EMBL/GenBank/DDBJ whole genome shotgun (WGS) entry which is preliminary data.</text>
</comment>
<evidence type="ECO:0000256" key="5">
    <source>
        <dbReference type="HAMAP-Rule" id="MF_00445"/>
    </source>
</evidence>
<organism evidence="8 9">
    <name type="scientific">Erythrobacter longus</name>
    <dbReference type="NCBI Taxonomy" id="1044"/>
    <lineage>
        <taxon>Bacteria</taxon>
        <taxon>Pseudomonadati</taxon>
        <taxon>Pseudomonadota</taxon>
        <taxon>Alphaproteobacteria</taxon>
        <taxon>Sphingomonadales</taxon>
        <taxon>Erythrobacteraceae</taxon>
        <taxon>Erythrobacter/Porphyrobacter group</taxon>
        <taxon>Erythrobacter</taxon>
    </lineage>
</organism>
<sequence length="493" mass="51718">MLDFPSSFALITPELILIGTGLVLLLVAAWVGDKAARAVTIVAASALFVAGLFTIPGLHLGVDGPDSYAFGTLLKVDSFALFSKALIYLAGIGALVVAPAFFNGPAASSERGLRAEYPVLILFATVGMSIMVSASDFMTLYMGLELNSLAAYVLAAILRKDERSTEAGLKYFVLGALASGILLYGMSLLYGFTGGTDFASVRAGLEGELSTGQLFGLIFVMAGLAFKISAVPFHMWTPDVYEGAPTPVTLFFATAPKVAAVALTARVVFEVFGGQVQAWQQIVMFTALASIVFGALGAIGQDNLKRLLAYSSINNVGFILLGLAVATPAGASSMLVYLFIYVVMSLGSFTALLLLRGEDGNLFETFGDIAGLAVTRPAIAWALLVFMFSLAGIPPLLGFYSKFVVFQAVVDADLVVFAAIAIAASVIGAFYYIKFVKVMFFDEPAGVATGKAETSHWVLLGICAVIVSPLGYLLTGSLTDLTNKAASSLFLAI</sequence>
<evidence type="ECO:0000259" key="7">
    <source>
        <dbReference type="Pfam" id="PF00361"/>
    </source>
</evidence>
<dbReference type="Proteomes" id="UP000027647">
    <property type="component" value="Unassembled WGS sequence"/>
</dbReference>
<dbReference type="GO" id="GO:0050136">
    <property type="term" value="F:NADH dehydrogenase (quinone) (non-electrogenic) activity"/>
    <property type="evidence" value="ECO:0007669"/>
    <property type="project" value="UniProtKB-UniRule"/>
</dbReference>
<evidence type="ECO:0000256" key="3">
    <source>
        <dbReference type="ARBA" id="ARBA00022989"/>
    </source>
</evidence>
<evidence type="ECO:0000256" key="2">
    <source>
        <dbReference type="ARBA" id="ARBA00022692"/>
    </source>
</evidence>
<gene>
    <name evidence="5" type="primary">nuoN</name>
    <name evidence="8" type="ORF">EH31_02290</name>
</gene>
<dbReference type="GO" id="GO:0012505">
    <property type="term" value="C:endomembrane system"/>
    <property type="evidence" value="ECO:0007669"/>
    <property type="project" value="UniProtKB-SubCell"/>
</dbReference>
<dbReference type="HAMAP" id="MF_00445">
    <property type="entry name" value="NDH1_NuoN_1"/>
    <property type="match status" value="1"/>
</dbReference>
<feature type="transmembrane region" description="Helical" evidence="5">
    <location>
        <begin position="38"/>
        <end position="59"/>
    </location>
</feature>
<protein>
    <recommendedName>
        <fullName evidence="5">NADH-quinone oxidoreductase subunit N</fullName>
        <ecNumber evidence="5">7.1.1.-</ecNumber>
    </recommendedName>
    <alternativeName>
        <fullName evidence="5">NADH dehydrogenase I subunit N</fullName>
    </alternativeName>
    <alternativeName>
        <fullName evidence="5">NDH-1 subunit N</fullName>
    </alternativeName>
</protein>
<comment type="subcellular location">
    <subcellularLocation>
        <location evidence="5">Cell membrane</location>
        <topology evidence="5">Multi-pass membrane protein</topology>
    </subcellularLocation>
    <subcellularLocation>
        <location evidence="1">Endomembrane system</location>
        <topology evidence="1">Multi-pass membrane protein</topology>
    </subcellularLocation>
    <subcellularLocation>
        <location evidence="6">Membrane</location>
        <topology evidence="6">Multi-pass membrane protein</topology>
    </subcellularLocation>
</comment>
<feature type="transmembrane region" description="Helical" evidence="5">
    <location>
        <begin position="6"/>
        <end position="31"/>
    </location>
</feature>
<keyword evidence="5" id="KW-0874">Quinone</keyword>
<dbReference type="AlphaFoldDB" id="A0A074MDI9"/>
<dbReference type="InterPro" id="IPR010096">
    <property type="entry name" value="NADH-Q_OxRdtase_suN/2"/>
</dbReference>
<keyword evidence="5" id="KW-1003">Cell membrane</keyword>
<evidence type="ECO:0000256" key="1">
    <source>
        <dbReference type="ARBA" id="ARBA00004127"/>
    </source>
</evidence>
<feature type="transmembrane region" description="Helical" evidence="5">
    <location>
        <begin position="412"/>
        <end position="433"/>
    </location>
</feature>
<feature type="transmembrane region" description="Helical" evidence="5">
    <location>
        <begin position="212"/>
        <end position="236"/>
    </location>
</feature>
<evidence type="ECO:0000313" key="9">
    <source>
        <dbReference type="Proteomes" id="UP000027647"/>
    </source>
</evidence>
<keyword evidence="5" id="KW-0813">Transport</keyword>
<dbReference type="RefSeq" id="WP_034957787.1">
    <property type="nucleotide sequence ID" value="NZ_JMIW01000001.1"/>
</dbReference>
<keyword evidence="4 5" id="KW-0472">Membrane</keyword>
<dbReference type="Pfam" id="PF00361">
    <property type="entry name" value="Proton_antipo_M"/>
    <property type="match status" value="1"/>
</dbReference>
<name>A0A074MDI9_ERYLO</name>
<dbReference type="GO" id="GO:0042773">
    <property type="term" value="P:ATP synthesis coupled electron transport"/>
    <property type="evidence" value="ECO:0007669"/>
    <property type="project" value="InterPro"/>
</dbReference>
<feature type="domain" description="NADH:quinone oxidoreductase/Mrp antiporter transmembrane" evidence="7">
    <location>
        <begin position="134"/>
        <end position="427"/>
    </location>
</feature>
<feature type="transmembrane region" description="Helical" evidence="5">
    <location>
        <begin position="307"/>
        <end position="329"/>
    </location>
</feature>
<keyword evidence="3 5" id="KW-1133">Transmembrane helix</keyword>